<sequence>MTSFASARRTQKAPWTRKRTRSNFVGGVLVRSVAPRRVGTRARLDSYGEFEKLGYRVGRGELGELERGSSMTLSSTVCDLAMQRDDRSGTRMIASTHSTTFYLMNCLYYSSTSSNNMPPSRRRGAPGFRKLIMSNSTARRCHSQPRPPGITQVLTIPQHHHRSPCRSPHQLW</sequence>
<organism evidence="1 2">
    <name type="scientific">Lentinus tigrinus ALCF2SS1-6</name>
    <dbReference type="NCBI Taxonomy" id="1328759"/>
    <lineage>
        <taxon>Eukaryota</taxon>
        <taxon>Fungi</taxon>
        <taxon>Dikarya</taxon>
        <taxon>Basidiomycota</taxon>
        <taxon>Agaricomycotina</taxon>
        <taxon>Agaricomycetes</taxon>
        <taxon>Polyporales</taxon>
        <taxon>Polyporaceae</taxon>
        <taxon>Lentinus</taxon>
    </lineage>
</organism>
<name>A0A5C2RYH2_9APHY</name>
<proteinExistence type="predicted"/>
<keyword evidence="2" id="KW-1185">Reference proteome</keyword>
<protein>
    <submittedName>
        <fullName evidence="1">Uncharacterized protein</fullName>
    </submittedName>
</protein>
<evidence type="ECO:0000313" key="1">
    <source>
        <dbReference type="EMBL" id="RPD56069.1"/>
    </source>
</evidence>
<dbReference type="EMBL" id="ML122290">
    <property type="protein sequence ID" value="RPD56069.1"/>
    <property type="molecule type" value="Genomic_DNA"/>
</dbReference>
<accession>A0A5C2RYH2</accession>
<dbReference type="Proteomes" id="UP000313359">
    <property type="component" value="Unassembled WGS sequence"/>
</dbReference>
<reference evidence="1" key="1">
    <citation type="journal article" date="2018" name="Genome Biol. Evol.">
        <title>Genomics and development of Lentinus tigrinus, a white-rot wood-decaying mushroom with dimorphic fruiting bodies.</title>
        <authorList>
            <person name="Wu B."/>
            <person name="Xu Z."/>
            <person name="Knudson A."/>
            <person name="Carlson A."/>
            <person name="Chen N."/>
            <person name="Kovaka S."/>
            <person name="LaButti K."/>
            <person name="Lipzen A."/>
            <person name="Pennachio C."/>
            <person name="Riley R."/>
            <person name="Schakwitz W."/>
            <person name="Umezawa K."/>
            <person name="Ohm R.A."/>
            <person name="Grigoriev I.V."/>
            <person name="Nagy L.G."/>
            <person name="Gibbons J."/>
            <person name="Hibbett D."/>
        </authorList>
    </citation>
    <scope>NUCLEOTIDE SEQUENCE [LARGE SCALE GENOMIC DNA]</scope>
    <source>
        <strain evidence="1">ALCF2SS1-6</strain>
    </source>
</reference>
<dbReference type="AlphaFoldDB" id="A0A5C2RYH2"/>
<gene>
    <name evidence="1" type="ORF">L227DRAFT_285420</name>
</gene>
<evidence type="ECO:0000313" key="2">
    <source>
        <dbReference type="Proteomes" id="UP000313359"/>
    </source>
</evidence>